<evidence type="ECO:0000256" key="2">
    <source>
        <dbReference type="SAM" id="MobiDB-lite"/>
    </source>
</evidence>
<keyword evidence="1" id="KW-0677">Repeat</keyword>
<proteinExistence type="predicted"/>
<feature type="domain" description="Nephrocystin 3-like N-terminal" evidence="3">
    <location>
        <begin position="441"/>
        <end position="590"/>
    </location>
</feature>
<reference evidence="4 5" key="1">
    <citation type="submission" date="2015-09" db="EMBL/GenBank/DDBJ databases">
        <title>Host preference determinants of Valsa canker pathogens revealed by comparative genomics.</title>
        <authorList>
            <person name="Yin Z."/>
            <person name="Huang L."/>
        </authorList>
    </citation>
    <scope>NUCLEOTIDE SEQUENCE [LARGE SCALE GENOMIC DNA]</scope>
    <source>
        <strain evidence="4 5">YSFL</strain>
    </source>
</reference>
<dbReference type="EMBL" id="LJZO01000024">
    <property type="protein sequence ID" value="ROV95296.1"/>
    <property type="molecule type" value="Genomic_DNA"/>
</dbReference>
<gene>
    <name evidence="4" type="ORF">VSDG_06024</name>
</gene>
<protein>
    <recommendedName>
        <fullName evidence="3">Nephrocystin 3-like N-terminal domain-containing protein</fullName>
    </recommendedName>
</protein>
<dbReference type="InterPro" id="IPR056884">
    <property type="entry name" value="NPHP3-like_N"/>
</dbReference>
<comment type="caution">
    <text evidence="4">The sequence shown here is derived from an EMBL/GenBank/DDBJ whole genome shotgun (WGS) entry which is preliminary data.</text>
</comment>
<feature type="region of interest" description="Disordered" evidence="2">
    <location>
        <begin position="722"/>
        <end position="755"/>
    </location>
</feature>
<evidence type="ECO:0000256" key="1">
    <source>
        <dbReference type="ARBA" id="ARBA00022737"/>
    </source>
</evidence>
<name>A0A423VW27_CYTCH</name>
<accession>A0A423VW27</accession>
<dbReference type="STRING" id="252740.A0A423VW27"/>
<evidence type="ECO:0000259" key="3">
    <source>
        <dbReference type="Pfam" id="PF24883"/>
    </source>
</evidence>
<organism evidence="4 5">
    <name type="scientific">Cytospora chrysosperma</name>
    <name type="common">Cytospora canker fungus</name>
    <name type="synonym">Sphaeria chrysosperma</name>
    <dbReference type="NCBI Taxonomy" id="252740"/>
    <lineage>
        <taxon>Eukaryota</taxon>
        <taxon>Fungi</taxon>
        <taxon>Dikarya</taxon>
        <taxon>Ascomycota</taxon>
        <taxon>Pezizomycotina</taxon>
        <taxon>Sordariomycetes</taxon>
        <taxon>Sordariomycetidae</taxon>
        <taxon>Diaporthales</taxon>
        <taxon>Cytosporaceae</taxon>
        <taxon>Cytospora</taxon>
    </lineage>
</organism>
<feature type="region of interest" description="Disordered" evidence="2">
    <location>
        <begin position="638"/>
        <end position="657"/>
    </location>
</feature>
<keyword evidence="5" id="KW-1185">Reference proteome</keyword>
<dbReference type="PANTHER" id="PTHR40619">
    <property type="entry name" value="FUNGAL STAND N-TERMINAL GOODBYE DOMAIN-CONTAINING PROTEIN"/>
    <property type="match status" value="1"/>
</dbReference>
<sequence>MSSEKQVPAALRQHMNQDEEIVAISAWATATDQDTLDGIALPKSTPYDKQRSKFAVPIPNVPIQCLITEHQILNKGNKFWDEFDPQSCTWQDVFNAVDEAAAEYEGIASRFPIRRVFRSEAFIRNVSPLLESIPENDGLGFLKGGLIILFNVMRRRAEARDKILESLGSVPDVIADAQQNRIRFPQDVTLFTRTNELYNALFEAVPLLISILHRTSSEPRYKKMGRTILGNQVLQVESILRPVVAAQRAVERSVAQLATKRDDQDSKLLRTTREEVGVLRHEGVRHYVETIAEAKATSQTSRRIEGKVDMLRAEVAQFHKDNAEFRKKSCEQNLNLQVFNAVYVIYADSHRMREFCRDQEQYIVQGTARQAAAKTAPRDNGLYDTEQSPAVQDESNFDPGHILAALCSDEEIKSHVHDLYFTLRKHHDFSNKALAQAAYLVKIDRFRQWQRGSEPDILLVDGHAGSEGNGRTTPMSVFCATLIQSLEDLNADSSVSNGSIVVLYFFCGQHKSPNGGLPGPNGLMRSLIVQLILAWPEERRRDLQSVKQLAKIGQSSESSNQQVSFLCQVFEELLWHLPPGLVVHGIVDGISHFETSIRDWSTDMRTIAFSLETCAARLRGASQNSSVIKMLLASAGKSTVQQQQSRPSASAGGDVDGDEEEGPLLVFMSSYPSLALCRQADAAYAARYKKDVLAHVRHRALRQLDIEDAEIDGLRSGLGSGKRAPVLPPNQEISGADVFEMPPVPGDGRPDAFEKQRQEGKRWIRIRRGLPKIDDEVIEVFQLKELLSR</sequence>
<dbReference type="PANTHER" id="PTHR40619:SF3">
    <property type="entry name" value="FUNGAL STAND N-TERMINAL GOODBYE DOMAIN-CONTAINING PROTEIN"/>
    <property type="match status" value="1"/>
</dbReference>
<dbReference type="OrthoDB" id="5419927at2759"/>
<dbReference type="Proteomes" id="UP000284375">
    <property type="component" value="Unassembled WGS sequence"/>
</dbReference>
<dbReference type="Pfam" id="PF24883">
    <property type="entry name" value="NPHP3_N"/>
    <property type="match status" value="1"/>
</dbReference>
<evidence type="ECO:0000313" key="4">
    <source>
        <dbReference type="EMBL" id="ROV95296.1"/>
    </source>
</evidence>
<feature type="compositionally biased region" description="Polar residues" evidence="2">
    <location>
        <begin position="638"/>
        <end position="648"/>
    </location>
</feature>
<dbReference type="AlphaFoldDB" id="A0A423VW27"/>
<evidence type="ECO:0000313" key="5">
    <source>
        <dbReference type="Proteomes" id="UP000284375"/>
    </source>
</evidence>